<proteinExistence type="predicted"/>
<dbReference type="EMBL" id="LN902846">
    <property type="protein sequence ID" value="CUT99716.1"/>
    <property type="molecule type" value="Genomic_DNA"/>
</dbReference>
<reference evidence="1" key="1">
    <citation type="journal article" date="2013" name="Nature">
        <title>The genomes of four tapeworm species reveal adaptations to parasitism.</title>
        <authorList>
            <person name="Tsai I.J."/>
            <person name="Zarowiecki M."/>
            <person name="Holroyd N."/>
            <person name="Garciarrubio A."/>
            <person name="Sanchez-Flores A."/>
            <person name="Brooks K.L."/>
            <person name="Tracey A."/>
            <person name="Bobes R.J."/>
            <person name="Fragoso G."/>
            <person name="Sciutto E."/>
            <person name="Aslett M."/>
            <person name="Beasley H."/>
            <person name="Bennett H.M."/>
            <person name="Cai J."/>
            <person name="Camicia F."/>
            <person name="Clark R."/>
            <person name="Cucher M."/>
            <person name="De Silva N."/>
            <person name="Day T.A."/>
            <person name="Deplazes P."/>
            <person name="Estrada K."/>
            <person name="Fernandez C."/>
            <person name="Holland P.W."/>
            <person name="Hou J."/>
            <person name="Hu S."/>
            <person name="Huckvale T."/>
            <person name="Hung S.S."/>
            <person name="Kamenetzky L."/>
            <person name="Keane J.A."/>
            <person name="Kiss F."/>
            <person name="Koziol U."/>
            <person name="Lambert O."/>
            <person name="Liu K."/>
            <person name="Luo X."/>
            <person name="Luo Y."/>
            <person name="Macchiaroli N."/>
            <person name="Nichol S."/>
            <person name="Paps J."/>
            <person name="Parkinson J."/>
            <person name="Pouchkina-Stantcheva N."/>
            <person name="Riddiford N."/>
            <person name="Rosenzvit M."/>
            <person name="Salinas G."/>
            <person name="Wasmuth J.D."/>
            <person name="Zamanian M."/>
            <person name="Zheng Y."/>
            <person name="Cai X."/>
            <person name="Soberon X."/>
            <person name="Olson P.D."/>
            <person name="Laclette J.P."/>
            <person name="Brehm K."/>
            <person name="Berriman M."/>
            <person name="Garciarrubio A."/>
            <person name="Bobes R.J."/>
            <person name="Fragoso G."/>
            <person name="Sanchez-Flores A."/>
            <person name="Estrada K."/>
            <person name="Cevallos M.A."/>
            <person name="Morett E."/>
            <person name="Gonzalez V."/>
            <person name="Portillo T."/>
            <person name="Ochoa-Leyva A."/>
            <person name="Jose M.V."/>
            <person name="Sciutto E."/>
            <person name="Landa A."/>
            <person name="Jimenez L."/>
            <person name="Valdes V."/>
            <person name="Carrero J.C."/>
            <person name="Larralde C."/>
            <person name="Morales-Montor J."/>
            <person name="Limon-Lason J."/>
            <person name="Soberon X."/>
            <person name="Laclette J.P."/>
        </authorList>
    </citation>
    <scope>NUCLEOTIDE SEQUENCE [LARGE SCALE GENOMIC DNA]</scope>
</reference>
<dbReference type="Proteomes" id="UP000017246">
    <property type="component" value="Unassembled WGS sequence"/>
</dbReference>
<evidence type="ECO:0000313" key="2">
    <source>
        <dbReference type="Proteomes" id="UP000017246"/>
    </source>
</evidence>
<keyword evidence="2" id="KW-1185">Reference proteome</keyword>
<accession>A0A0S4MNT9</accession>
<name>A0A0S4MNT9_ECHMU</name>
<reference evidence="1" key="2">
    <citation type="submission" date="2015-11" db="EMBL/GenBank/DDBJ databases">
        <authorList>
            <person name="Zhang Y."/>
            <person name="Guo Z."/>
        </authorList>
    </citation>
    <scope>NUCLEOTIDE SEQUENCE</scope>
</reference>
<protein>
    <submittedName>
        <fullName evidence="1">Zinc finger rna binding protein</fullName>
    </submittedName>
</protein>
<dbReference type="AlphaFoldDB" id="A0A0S4MNT9"/>
<dbReference type="OrthoDB" id="10534288at2759"/>
<organism evidence="1 2">
    <name type="scientific">Echinococcus multilocularis</name>
    <name type="common">Fox tapeworm</name>
    <dbReference type="NCBI Taxonomy" id="6211"/>
    <lineage>
        <taxon>Eukaryota</taxon>
        <taxon>Metazoa</taxon>
        <taxon>Spiralia</taxon>
        <taxon>Lophotrochozoa</taxon>
        <taxon>Platyhelminthes</taxon>
        <taxon>Cestoda</taxon>
        <taxon>Eucestoda</taxon>
        <taxon>Cyclophyllidea</taxon>
        <taxon>Taeniidae</taxon>
        <taxon>Echinococcus</taxon>
    </lineage>
</organism>
<sequence>MRCFIRDSHPLSWGRSPDYISVVPLDRPAYMDLAPPDVYHGAPARLRMGPLLLRLLECFSTGALIATVVMDRIRLPGRRLDSNDWKIDEPKDLCKWCGRGELSKWRTDNRMEEHKVAILIRNSIISYCGQQRSGGVTFKDVVTQVCLLDATLGEFNEQGVRRSFVCALDMSEKSCPCGISSLFYPTGQRRLSELCVFAIREDNSRRINAYHPVMAFSGTTPNHSHILLQ</sequence>
<evidence type="ECO:0000313" key="1">
    <source>
        <dbReference type="EMBL" id="CUT99716.1"/>
    </source>
</evidence>